<dbReference type="SUPFAM" id="SSF51445">
    <property type="entry name" value="(Trans)glycosidases"/>
    <property type="match status" value="1"/>
</dbReference>
<evidence type="ECO:0000256" key="2">
    <source>
        <dbReference type="ARBA" id="ARBA00012688"/>
    </source>
</evidence>
<dbReference type="SUPFAM" id="SSF53756">
    <property type="entry name" value="UDP-Glycosyltransferase/glycogen phosphorylase"/>
    <property type="match status" value="1"/>
</dbReference>
<evidence type="ECO:0000313" key="12">
    <source>
        <dbReference type="Proteomes" id="UP000077069"/>
    </source>
</evidence>
<dbReference type="EC" id="2.4.1.183" evidence="2"/>
<dbReference type="InterPro" id="IPR058659">
    <property type="entry name" value="Mok11-13/Ags1-like_CBM"/>
</dbReference>
<dbReference type="InterPro" id="IPR017853">
    <property type="entry name" value="GH"/>
</dbReference>
<feature type="transmembrane region" description="Helical" evidence="8">
    <location>
        <begin position="1977"/>
        <end position="1999"/>
    </location>
</feature>
<evidence type="ECO:0000256" key="3">
    <source>
        <dbReference type="ARBA" id="ARBA00022676"/>
    </source>
</evidence>
<feature type="transmembrane region" description="Helical" evidence="8">
    <location>
        <begin position="2326"/>
        <end position="2345"/>
    </location>
</feature>
<gene>
    <name evidence="11" type="ORF">CC84DRAFT_1149855</name>
</gene>
<accession>A0A177C8Q9</accession>
<keyword evidence="9" id="KW-0732">Signal</keyword>
<evidence type="ECO:0000313" key="11">
    <source>
        <dbReference type="EMBL" id="OAG04023.1"/>
    </source>
</evidence>
<evidence type="ECO:0000256" key="4">
    <source>
        <dbReference type="ARBA" id="ARBA00022679"/>
    </source>
</evidence>
<proteinExistence type="inferred from homology"/>
<dbReference type="EMBL" id="KV441554">
    <property type="protein sequence ID" value="OAG04023.1"/>
    <property type="molecule type" value="Genomic_DNA"/>
</dbReference>
<dbReference type="InParanoid" id="A0A177C8Q9"/>
<sequence length="2400" mass="267372">MFASRKLLSLFCLLLPGLGLRYDPEHEGWNLNLNQNAIDPLDYWGEWDNHTFNPSPRTWRFPFYCITLDRYVDGDPTNNLANGTSFEHDWTSNQFRFGGDTKGMMNNLDYIQGMGIKGPLSDFEQAIYFSGTPFINMPWSSDGFGALDFTLLDHHHGKIEDWRALISEIHSRGMYVIMDNTLGTMGDLLQWVGNENVTAPFKWDEYDVRYKSTRQYHDFAIGNNVNTTCNYPRMWGEDGYPLNNQTVLDAIGRPCKDSEFDQYGDMKGVGEVPVWETQLAKFAGVQDRLRTWREDVLAKINHFSCMQIAMLDLDGFRMDKAAQTPVDVHARFSDYQRACAKRYGKDNFLIVGEVVSKIPYASLIIGRGKQPDMPFDNFTQAVAAVAPRDDDNYLRKFGSVALDGDAFHYPFYGAMTRFLGLDGPIGLEGVDFVKLWHDLLLHTDMGNAYTGAFDPRFLWGMTNQDVFRWPALVNGTQRHILGLTIANLLMPGAPFQLWGEEQESYVLENQASDYIFGRTPMASQRAWQLHGCYKMGAEVYVDMPFEKALHGCKDDSVSLDHRDPSHFMRNILKRHYELRDQYAVLNDGAYLETLSEQTVNIYLNGSMGLPSPTGIWSVYRGAFPDAQDFSDKGELGNQGVWFVYSNDNKTVNYTFNCQNATEGLISPFSAGTTVKSLFFPYEEYTLGTSAATLNLEGSTETNGCLGSLEMQPWSYKLFVPKDKFAEPRPAITRVVPGHDARLLSQAREDEPQTLAIEVHFSSEMDCESATRNFSIRSTTSTGQIARLNTSSVVCSDVTVQREQQYVGQIGTAWKMVGELENVYDGIHVYTLNNISAASTDHYTQAVDHFMFRIGRPDNPMVFPATANYSSSLLHRDEETGALTVTHKATGAEKWQYTLTWGVTWSDWRDYTSVNASISPQPWSGSKDQAWEGEHIEVRYWSEMAGSMEHVMHGDVGSATSRRWPQMHVTGEWNLYGFDSGLPDKMKDTGTGQWYFDMMTEYPTDVILSTWGINPDGQPDKSKLFGDVDQDGVLDWLPPTSLGKNVINITNPGMPYVGVKLIANDGDLRYTYEPVGSAWRQIVIFLLLILIPLVSGTFAIWLFLKFFYQVKFNQRGMSEKRSTIMAGLPTFSSAYRQIGALKPWTPKPKPMALSDPLRHEGFALQNEGHRKTILIATMEYEIEDWALKIKIGGLGVMASLMGKNLNHQNLIWVVPCVGGIEYPMDEIAEPMQVTILGQLYSINVQYHHFQNIKFVLLDAPVFRAQTKADPYPARMDDLESAVYYSAWNQCIAEAIKRFPEIDLYHINDYHGTLAPLYLLPDAAPPCCLSLHNAEFQGLWSIKRPKDLDEICRTFNLSKEIVHKYVQFGEVFNMLHAGASYLRIHQRGFGAVGVSKKYGKRSFARYPIFWGLTKIGSLPNPDPTDTAPWNKDDKLPDSIAIDNDGETQRGMLRAQAQEWAGLQVDPNAELFVFVGRWSQQKGIDLIADVFPSIMEKNAKAQLICVGPVIDLYGRFAAAKLQRLMELYPERVCSKPEFTVLPPCIFSGAEFALIPSRDEPFGLVAVEFGRKGALGVGSRVGGLGTMPGWWFTVESVATKHLVHQFQKTIKAAMASPKEVRATMRARSSLQRFPVAQWLEGLELLQSGSIRTHSHVTNARASKRSGASTPAISSPLPSAPGSTFTTPANTRPSSRRPSRAASRVNSRATSPIREELDIESIPALPAPSPAVTRRYGPNASGSNDSLASLAEIHPANNSNGYPLFPIPSATAAENENYFAGGDLRRDIGRAAVSRNMSRQNSQDSNVSQPSRSDPVDLIEPHGDPDSPRSVASSSAQGFRSHPSPSVLSLQTVVGEEKNYRMQNVEPFFTDSQGVYAKQFDRLLGGLNGHTSTNELCIEEFIVRSEKNWFSRLHDAKLGVKRSHNKLTKVEKEDHGSNSSSSSGSSASVQMGIVVEDEFELGTDHTPTKGMKRIMQYKIRDWPVYSFLLALGQILSANSYQVTLLSGEIGQTASKLYAVASIYLAGSIVWWTLFRTLQSRCVIALPFICYALAFLILGMAPYGSSISARGWIQNVATGLYALASGSGSLFFALNFGSEGGTATHTWVFRACVVQGTQQIYVTVLWYWGSHLSALSSSGQNPTGFATSPYITAVTTPVAFLLGAIGISLFLGLPDFYRSSPGSVPSFYSALRRRKIILWFFVVVIIQNYFLSAPYGRNWRYLWTSNLVPAWGIAILVVVFFVLVWIAVFTVFQRLSIEHSWILPIFAIGLGAPRWAQMLWGTSGMGSFIPWAGTPAVGALVGRALWLWLGVLDALQGVGFGMILLQTMTRFHVVFTLTAAQVVGSVATMAARASAPDRLGPGAVFPNLALSLDGLGDAVFWVALVLQGVVCVGFFLFFRKEQLAKP</sequence>
<dbReference type="InterPro" id="IPR006047">
    <property type="entry name" value="GH13_cat_dom"/>
</dbReference>
<dbReference type="Pfam" id="PF26108">
    <property type="entry name" value="GH_Mok13"/>
    <property type="match status" value="1"/>
</dbReference>
<organism evidence="11 12">
    <name type="scientific">Paraphaeosphaeria sporulosa</name>
    <dbReference type="NCBI Taxonomy" id="1460663"/>
    <lineage>
        <taxon>Eukaryota</taxon>
        <taxon>Fungi</taxon>
        <taxon>Dikarya</taxon>
        <taxon>Ascomycota</taxon>
        <taxon>Pezizomycotina</taxon>
        <taxon>Dothideomycetes</taxon>
        <taxon>Pleosporomycetidae</taxon>
        <taxon>Pleosporales</taxon>
        <taxon>Massarineae</taxon>
        <taxon>Didymosphaeriaceae</taxon>
        <taxon>Paraphaeosphaeria</taxon>
    </lineage>
</organism>
<evidence type="ECO:0000256" key="6">
    <source>
        <dbReference type="ARBA" id="ARBA00048960"/>
    </source>
</evidence>
<keyword evidence="12" id="KW-1185">Reference proteome</keyword>
<dbReference type="PANTHER" id="PTHR47182:SF2">
    <property type="entry name" value="CELL WALL ALPHA-1,3-GLUCAN SYNTHASE AGS1"/>
    <property type="match status" value="1"/>
</dbReference>
<keyword evidence="8" id="KW-1133">Transmembrane helix</keyword>
<dbReference type="InterPro" id="IPR013534">
    <property type="entry name" value="Starch_synth_cat_dom"/>
</dbReference>
<keyword evidence="3" id="KW-0328">Glycosyltransferase</keyword>
<dbReference type="InterPro" id="IPR058654">
    <property type="entry name" value="Mok11-14/Ags1-like_TM"/>
</dbReference>
<dbReference type="InterPro" id="IPR058658">
    <property type="entry name" value="Mok11-13/Ags1-like_Ig_2"/>
</dbReference>
<feature type="compositionally biased region" description="Polar residues" evidence="7">
    <location>
        <begin position="1651"/>
        <end position="1680"/>
    </location>
</feature>
<dbReference type="GO" id="GO:0070600">
    <property type="term" value="P:fungal-type cell wall (1-&gt;3)-alpha-glucan biosynthetic process"/>
    <property type="evidence" value="ECO:0007669"/>
    <property type="project" value="TreeGrafter"/>
</dbReference>
<feature type="region of interest" description="Disordered" evidence="7">
    <location>
        <begin position="1651"/>
        <end position="1738"/>
    </location>
</feature>
<comment type="catalytic activity">
    <reaction evidence="6">
        <text>[(1-&gt;3)-alpha-D-glucosyl](n) + UDP-alpha-D-glucose = [(1-&gt;3)-alpha-D-glucosyl](n+1) + UDP + H(+)</text>
        <dbReference type="Rhea" id="RHEA:19749"/>
        <dbReference type="Rhea" id="RHEA-COMP:11150"/>
        <dbReference type="Rhea" id="RHEA-COMP:11151"/>
        <dbReference type="ChEBI" id="CHEBI:15378"/>
        <dbReference type="ChEBI" id="CHEBI:28100"/>
        <dbReference type="ChEBI" id="CHEBI:58223"/>
        <dbReference type="ChEBI" id="CHEBI:58885"/>
        <dbReference type="EC" id="2.4.1.183"/>
    </reaction>
</comment>
<feature type="transmembrane region" description="Helical" evidence="8">
    <location>
        <begin position="2070"/>
        <end position="2090"/>
    </location>
</feature>
<evidence type="ECO:0000256" key="5">
    <source>
        <dbReference type="ARBA" id="ARBA00023316"/>
    </source>
</evidence>
<dbReference type="InterPro" id="IPR058656">
    <property type="entry name" value="Mok11-13/Ags1-like_GH"/>
</dbReference>
<feature type="compositionally biased region" description="Low complexity" evidence="7">
    <location>
        <begin position="1932"/>
        <end position="1943"/>
    </location>
</feature>
<dbReference type="Pfam" id="PF26127">
    <property type="entry name" value="12TM_Mok13"/>
    <property type="match status" value="1"/>
</dbReference>
<dbReference type="InterPro" id="IPR058657">
    <property type="entry name" value="Mok11-13/Ags1-like_Ig"/>
</dbReference>
<keyword evidence="5" id="KW-0961">Cell wall biogenesis/degradation</keyword>
<evidence type="ECO:0000256" key="9">
    <source>
        <dbReference type="SAM" id="SignalP"/>
    </source>
</evidence>
<protein>
    <recommendedName>
        <fullName evidence="2">alpha-1,3-glucan synthase</fullName>
        <ecNumber evidence="2">2.4.1.183</ecNumber>
    </recommendedName>
</protein>
<feature type="transmembrane region" description="Helical" evidence="8">
    <location>
        <begin position="2255"/>
        <end position="2274"/>
    </location>
</feature>
<dbReference type="GO" id="GO:0047657">
    <property type="term" value="F:alpha-1,3-glucan synthase activity"/>
    <property type="evidence" value="ECO:0007669"/>
    <property type="project" value="UniProtKB-EC"/>
</dbReference>
<dbReference type="FunFam" id="3.40.50.2000:FF:000058">
    <property type="entry name" value="Alpha-1,3-glucan synthase Ags1"/>
    <property type="match status" value="1"/>
</dbReference>
<keyword evidence="4" id="KW-0808">Transferase</keyword>
<dbReference type="Pfam" id="PF26114">
    <property type="entry name" value="Ig_2_Mok13"/>
    <property type="match status" value="1"/>
</dbReference>
<feature type="domain" description="Glycosyl hydrolase family 13 catalytic" evidence="10">
    <location>
        <begin position="65"/>
        <end position="525"/>
    </location>
</feature>
<dbReference type="PANTHER" id="PTHR47182">
    <property type="entry name" value="CELL WALL ALPHA-1,3-GLUCAN SYNTHASE AGS1-RELATED"/>
    <property type="match status" value="1"/>
</dbReference>
<feature type="transmembrane region" description="Helical" evidence="8">
    <location>
        <begin position="2190"/>
        <end position="2210"/>
    </location>
</feature>
<evidence type="ECO:0000259" key="10">
    <source>
        <dbReference type="SMART" id="SM00642"/>
    </source>
</evidence>
<comment type="similarity">
    <text evidence="1">Belongs to the glycosyltransferase group 1 family.</text>
</comment>
<dbReference type="RefSeq" id="XP_018034388.1">
    <property type="nucleotide sequence ID" value="XM_018176684.1"/>
</dbReference>
<keyword evidence="8" id="KW-0812">Transmembrane</keyword>
<feature type="transmembrane region" description="Helical" evidence="8">
    <location>
        <begin position="2102"/>
        <end position="2123"/>
    </location>
</feature>
<dbReference type="SMART" id="SM00642">
    <property type="entry name" value="Aamy"/>
    <property type="match status" value="1"/>
</dbReference>
<dbReference type="Pfam" id="PF00128">
    <property type="entry name" value="Alpha-amylase"/>
    <property type="match status" value="1"/>
</dbReference>
<dbReference type="FunFam" id="3.40.50.2000:FF:000052">
    <property type="entry name" value="Alpha-1,3-glucan synthase Ags2"/>
    <property type="match status" value="1"/>
</dbReference>
<feature type="compositionally biased region" description="Low complexity" evidence="7">
    <location>
        <begin position="1695"/>
        <end position="1706"/>
    </location>
</feature>
<dbReference type="Pfam" id="PF26122">
    <property type="entry name" value="CBM_Mok13"/>
    <property type="match status" value="1"/>
</dbReference>
<dbReference type="Gene3D" id="3.20.20.80">
    <property type="entry name" value="Glycosidases"/>
    <property type="match status" value="1"/>
</dbReference>
<dbReference type="Gene3D" id="3.40.50.2000">
    <property type="entry name" value="Glycogen Phosphorylase B"/>
    <property type="match status" value="2"/>
</dbReference>
<dbReference type="STRING" id="1460663.A0A177C8Q9"/>
<dbReference type="Pfam" id="PF13692">
    <property type="entry name" value="Glyco_trans_1_4"/>
    <property type="match status" value="1"/>
</dbReference>
<dbReference type="GO" id="GO:0009277">
    <property type="term" value="C:fungal-type cell wall"/>
    <property type="evidence" value="ECO:0007669"/>
    <property type="project" value="TreeGrafter"/>
</dbReference>
<dbReference type="OrthoDB" id="512920at2759"/>
<dbReference type="Pfam" id="PF08323">
    <property type="entry name" value="Glyco_transf_5"/>
    <property type="match status" value="1"/>
</dbReference>
<evidence type="ECO:0000256" key="8">
    <source>
        <dbReference type="SAM" id="Phobius"/>
    </source>
</evidence>
<feature type="transmembrane region" description="Helical" evidence="8">
    <location>
        <begin position="1081"/>
        <end position="1107"/>
    </location>
</feature>
<feature type="compositionally biased region" description="Polar residues" evidence="7">
    <location>
        <begin position="1825"/>
        <end position="1842"/>
    </location>
</feature>
<dbReference type="InterPro" id="IPR058655">
    <property type="entry name" value="Mok11-14/Ags1-like"/>
</dbReference>
<dbReference type="Pfam" id="PF26111">
    <property type="entry name" value="Ig_Mok13"/>
    <property type="match status" value="1"/>
</dbReference>
<feature type="region of interest" description="Disordered" evidence="7">
    <location>
        <begin position="1919"/>
        <end position="1943"/>
    </location>
</feature>
<dbReference type="Proteomes" id="UP000077069">
    <property type="component" value="Unassembled WGS sequence"/>
</dbReference>
<feature type="chain" id="PRO_5008057862" description="alpha-1,3-glucan synthase" evidence="9">
    <location>
        <begin position="20"/>
        <end position="2400"/>
    </location>
</feature>
<dbReference type="GeneID" id="28760170"/>
<evidence type="ECO:0000256" key="1">
    <source>
        <dbReference type="ARBA" id="ARBA00006122"/>
    </source>
</evidence>
<feature type="signal peptide" evidence="9">
    <location>
        <begin position="1"/>
        <end position="19"/>
    </location>
</feature>
<feature type="transmembrane region" description="Helical" evidence="8">
    <location>
        <begin position="2143"/>
        <end position="2167"/>
    </location>
</feature>
<feature type="compositionally biased region" description="Polar residues" evidence="7">
    <location>
        <begin position="1790"/>
        <end position="1807"/>
    </location>
</feature>
<feature type="transmembrane region" description="Helical" evidence="8">
    <location>
        <begin position="2036"/>
        <end position="2058"/>
    </location>
</feature>
<feature type="transmembrane region" description="Helical" evidence="8">
    <location>
        <begin position="2011"/>
        <end position="2029"/>
    </location>
</feature>
<name>A0A177C8Q9_9PLEO</name>
<keyword evidence="8" id="KW-0472">Membrane</keyword>
<feature type="region of interest" description="Disordered" evidence="7">
    <location>
        <begin position="1790"/>
        <end position="1842"/>
    </location>
</feature>
<reference evidence="11 12" key="1">
    <citation type="submission" date="2016-05" db="EMBL/GenBank/DDBJ databases">
        <title>Comparative analysis of secretome profiles of manganese(II)-oxidizing ascomycete fungi.</title>
        <authorList>
            <consortium name="DOE Joint Genome Institute"/>
            <person name="Zeiner C.A."/>
            <person name="Purvine S.O."/>
            <person name="Zink E.M."/>
            <person name="Wu S."/>
            <person name="Pasa-Tolic L."/>
            <person name="Chaput D.L."/>
            <person name="Haridas S."/>
            <person name="Grigoriev I.V."/>
            <person name="Santelli C.M."/>
            <person name="Hansel C.M."/>
        </authorList>
    </citation>
    <scope>NUCLEOTIDE SEQUENCE [LARGE SCALE GENOMIC DNA]</scope>
    <source>
        <strain evidence="11 12">AP3s5-JAC2a</strain>
    </source>
</reference>
<evidence type="ECO:0000256" key="7">
    <source>
        <dbReference type="SAM" id="MobiDB-lite"/>
    </source>
</evidence>
<feature type="transmembrane region" description="Helical" evidence="8">
    <location>
        <begin position="2222"/>
        <end position="2243"/>
    </location>
</feature>
<feature type="transmembrane region" description="Helical" evidence="8">
    <location>
        <begin position="2372"/>
        <end position="2392"/>
    </location>
</feature>